<comment type="caution">
    <text evidence="3">The sequence shown here is derived from an EMBL/GenBank/DDBJ whole genome shotgun (WGS) entry which is preliminary data.</text>
</comment>
<gene>
    <name evidence="3" type="ORF">GIB67_035152</name>
</gene>
<dbReference type="EMBL" id="JACGCM010002352">
    <property type="protein sequence ID" value="KAF6140725.1"/>
    <property type="molecule type" value="Genomic_DNA"/>
</dbReference>
<dbReference type="SUPFAM" id="SSF53474">
    <property type="entry name" value="alpha/beta-Hydrolases"/>
    <property type="match status" value="1"/>
</dbReference>
<evidence type="ECO:0000313" key="3">
    <source>
        <dbReference type="EMBL" id="KAF6140725.1"/>
    </source>
</evidence>
<dbReference type="Pfam" id="PF00561">
    <property type="entry name" value="Abhydrolase_1"/>
    <property type="match status" value="1"/>
</dbReference>
<feature type="compositionally biased region" description="Polar residues" evidence="1">
    <location>
        <begin position="134"/>
        <end position="153"/>
    </location>
</feature>
<dbReference type="InterPro" id="IPR029058">
    <property type="entry name" value="AB_hydrolase_fold"/>
</dbReference>
<name>A0A7J7LDM8_9MAGN</name>
<accession>A0A7J7LDM8</accession>
<dbReference type="InterPro" id="IPR000073">
    <property type="entry name" value="AB_hydrolase_1"/>
</dbReference>
<dbReference type="Proteomes" id="UP000541444">
    <property type="component" value="Unassembled WGS sequence"/>
</dbReference>
<dbReference type="OrthoDB" id="19657at2759"/>
<feature type="domain" description="AB hydrolase-1" evidence="2">
    <location>
        <begin position="162"/>
        <end position="239"/>
    </location>
</feature>
<dbReference type="AlphaFoldDB" id="A0A7J7LDM8"/>
<evidence type="ECO:0000259" key="2">
    <source>
        <dbReference type="Pfam" id="PF00561"/>
    </source>
</evidence>
<evidence type="ECO:0000256" key="1">
    <source>
        <dbReference type="SAM" id="MobiDB-lite"/>
    </source>
</evidence>
<dbReference type="Gene3D" id="3.40.50.1820">
    <property type="entry name" value="alpha/beta hydrolase"/>
    <property type="match status" value="1"/>
</dbReference>
<proteinExistence type="predicted"/>
<reference evidence="3 4" key="1">
    <citation type="journal article" date="2020" name="IScience">
        <title>Genome Sequencing of the Endangered Kingdonia uniflora (Circaeasteraceae, Ranunculales) Reveals Potential Mechanisms of Evolutionary Specialization.</title>
        <authorList>
            <person name="Sun Y."/>
            <person name="Deng T."/>
            <person name="Zhang A."/>
            <person name="Moore M.J."/>
            <person name="Landis J.B."/>
            <person name="Lin N."/>
            <person name="Zhang H."/>
            <person name="Zhang X."/>
            <person name="Huang J."/>
            <person name="Zhang X."/>
            <person name="Sun H."/>
            <person name="Wang H."/>
        </authorList>
    </citation>
    <scope>NUCLEOTIDE SEQUENCE [LARGE SCALE GENOMIC DNA]</scope>
    <source>
        <strain evidence="3">TB1705</strain>
        <tissue evidence="3">Leaf</tissue>
    </source>
</reference>
<organism evidence="3 4">
    <name type="scientific">Kingdonia uniflora</name>
    <dbReference type="NCBI Taxonomy" id="39325"/>
    <lineage>
        <taxon>Eukaryota</taxon>
        <taxon>Viridiplantae</taxon>
        <taxon>Streptophyta</taxon>
        <taxon>Embryophyta</taxon>
        <taxon>Tracheophyta</taxon>
        <taxon>Spermatophyta</taxon>
        <taxon>Magnoliopsida</taxon>
        <taxon>Ranunculales</taxon>
        <taxon>Circaeasteraceae</taxon>
        <taxon>Kingdonia</taxon>
    </lineage>
</organism>
<dbReference type="PANTHER" id="PTHR43433:SF5">
    <property type="entry name" value="AB HYDROLASE-1 DOMAIN-CONTAINING PROTEIN"/>
    <property type="match status" value="1"/>
</dbReference>
<keyword evidence="4" id="KW-1185">Reference proteome</keyword>
<protein>
    <recommendedName>
        <fullName evidence="2">AB hydrolase-1 domain-containing protein</fullName>
    </recommendedName>
</protein>
<evidence type="ECO:0000313" key="4">
    <source>
        <dbReference type="Proteomes" id="UP000541444"/>
    </source>
</evidence>
<sequence>MVAPSFASNIKKEMLGDGCISDILDIETDKRIVIKDVIVVDDIWQWYKLRNDIPSSMKRSISRFAISEEADNVVWIPSIDDTFTIKIAWNLVRSQSIPIAQMDWMWHKAEVDSLVLCLAGTHESWGPQAKGLTGTETPNDTESTTIDTNLNTPDDNIDFDNNGGIEICSFDNRGMGQSSALTKKSQYTMTIMVKDAIALMDYLGWVKPHVFGHSMGAIIACKLAVMAPNRIFSLALLNVTGGGFECFPKVLGKKNVVILVDEQHKIFNPLNPFCLCGSPDQFPSKEN</sequence>
<feature type="region of interest" description="Disordered" evidence="1">
    <location>
        <begin position="127"/>
        <end position="155"/>
    </location>
</feature>
<dbReference type="PANTHER" id="PTHR43433">
    <property type="entry name" value="HYDROLASE, ALPHA/BETA FOLD FAMILY PROTEIN"/>
    <property type="match status" value="1"/>
</dbReference>
<dbReference type="InterPro" id="IPR050471">
    <property type="entry name" value="AB_hydrolase"/>
</dbReference>